<keyword evidence="2" id="KW-1185">Reference proteome</keyword>
<dbReference type="OrthoDB" id="116151at2"/>
<keyword evidence="1" id="KW-0808">Transferase</keyword>
<dbReference type="GO" id="GO:0016740">
    <property type="term" value="F:transferase activity"/>
    <property type="evidence" value="ECO:0007669"/>
    <property type="project" value="UniProtKB-KW"/>
</dbReference>
<dbReference type="InterPro" id="IPR016181">
    <property type="entry name" value="Acyl_CoA_acyltransferase"/>
</dbReference>
<evidence type="ECO:0000313" key="2">
    <source>
        <dbReference type="Proteomes" id="UP000309788"/>
    </source>
</evidence>
<dbReference type="SUPFAM" id="SSF55729">
    <property type="entry name" value="Acyl-CoA N-acyltransferases (Nat)"/>
    <property type="match status" value="1"/>
</dbReference>
<dbReference type="EMBL" id="VCEI01000021">
    <property type="protein sequence ID" value="TLU94743.1"/>
    <property type="molecule type" value="Genomic_DNA"/>
</dbReference>
<dbReference type="Proteomes" id="UP000309788">
    <property type="component" value="Unassembled WGS sequence"/>
</dbReference>
<dbReference type="Gene3D" id="3.40.630.30">
    <property type="match status" value="1"/>
</dbReference>
<organism evidence="1 2">
    <name type="scientific">Dyadobacter sediminis</name>
    <dbReference type="NCBI Taxonomy" id="1493691"/>
    <lineage>
        <taxon>Bacteria</taxon>
        <taxon>Pseudomonadati</taxon>
        <taxon>Bacteroidota</taxon>
        <taxon>Cytophagia</taxon>
        <taxon>Cytophagales</taxon>
        <taxon>Spirosomataceae</taxon>
        <taxon>Dyadobacter</taxon>
    </lineage>
</organism>
<dbReference type="AlphaFoldDB" id="A0A5R9KF56"/>
<proteinExistence type="predicted"/>
<reference evidence="1 2" key="1">
    <citation type="submission" date="2019-05" db="EMBL/GenBank/DDBJ databases">
        <authorList>
            <person name="Qu J.-H."/>
        </authorList>
    </citation>
    <scope>NUCLEOTIDE SEQUENCE [LARGE SCALE GENOMIC DNA]</scope>
    <source>
        <strain evidence="1 2">Z12</strain>
    </source>
</reference>
<sequence length="363" mass="42912">MKHPTWRKHFKNFAVTSSRKLSLKGKMNCFIKPLIQPMTPILVNRSQISDLLWNNHIQRSQQSVVYAYSFYLDSVCIEWKALVWPSEEDYQVVMPLPVRTKAGKMIVYQPLFCQYLGLFTVNSLTSPQVEAFLTSLSSHFSYISAYSFNPDNYRLVNIGSFRFNELKFQEQSTYYLRLGHDYSKIYNHYSKDRQRNVERSRRYNWTLEQSTDINPLIHLFKENHASRIFGGVNPDAYARLQLLFERLNLHEKAEIWYAVKEGRIHAGILLVRNCNRIIYLFNAADKIGRSGNARTFLLDCYFKVHASKPMIFDFESPEVSSIASFYNSFGSIENSYMMIRKNQLVFPFRQIQEWRRNLMLKTR</sequence>
<name>A0A5R9KF56_9BACT</name>
<gene>
    <name evidence="1" type="ORF">FEM55_11005</name>
</gene>
<accession>A0A5R9KF56</accession>
<evidence type="ECO:0000313" key="1">
    <source>
        <dbReference type="EMBL" id="TLU94743.1"/>
    </source>
</evidence>
<protein>
    <submittedName>
        <fullName evidence="1">GNAT family N-acetyltransferase</fullName>
    </submittedName>
</protein>
<comment type="caution">
    <text evidence="1">The sequence shown here is derived from an EMBL/GenBank/DDBJ whole genome shotgun (WGS) entry which is preliminary data.</text>
</comment>